<dbReference type="PANTHER" id="PTHR43343">
    <property type="entry name" value="PEPTIDASE S12"/>
    <property type="match status" value="1"/>
</dbReference>
<dbReference type="InterPro" id="IPR001478">
    <property type="entry name" value="PDZ"/>
</dbReference>
<dbReference type="RefSeq" id="WP_068557925.1">
    <property type="nucleotide sequence ID" value="NZ_LOEE01000072.1"/>
</dbReference>
<dbReference type="Gene3D" id="2.40.10.120">
    <property type="match status" value="1"/>
</dbReference>
<keyword evidence="1 5" id="KW-0645">Protease</keyword>
<dbReference type="SMART" id="SM00228">
    <property type="entry name" value="PDZ"/>
    <property type="match status" value="1"/>
</dbReference>
<feature type="transmembrane region" description="Helical" evidence="3">
    <location>
        <begin position="54"/>
        <end position="75"/>
    </location>
</feature>
<dbReference type="AlphaFoldDB" id="A0A140L046"/>
<protein>
    <submittedName>
        <fullName evidence="5">Putative serine protease HtrA</fullName>
    </submittedName>
</protein>
<dbReference type="PANTHER" id="PTHR43343:SF3">
    <property type="entry name" value="PROTEASE DO-LIKE 8, CHLOROPLASTIC"/>
    <property type="match status" value="1"/>
</dbReference>
<dbReference type="InterPro" id="IPR051201">
    <property type="entry name" value="Chloro_Bact_Ser_Proteases"/>
</dbReference>
<accession>A0A140L046</accession>
<evidence type="ECO:0000259" key="4">
    <source>
        <dbReference type="PROSITE" id="PS50106"/>
    </source>
</evidence>
<dbReference type="STRING" id="520762.AN619_28430"/>
<name>A0A140L046_9FIRM</name>
<dbReference type="InterPro" id="IPR009003">
    <property type="entry name" value="Peptidase_S1_PA"/>
</dbReference>
<dbReference type="Pfam" id="PF13180">
    <property type="entry name" value="PDZ_2"/>
    <property type="match status" value="1"/>
</dbReference>
<dbReference type="InterPro" id="IPR001940">
    <property type="entry name" value="Peptidase_S1C"/>
</dbReference>
<sequence length="419" mass="45633">MDYHDDHQNQDDFQRRIAFQEMNGEEQEERHPSSRYYVSRPNQTYYYREKRMPYFTIMLVALIAAMLGGVIGAYIGPAYLYGKYIPDPQGKGMSPQPQIEIVTKGEELGVIPAVAKKAMPSVVGITTVTVQRDLFFGTRRGQGVGTGVVVDSRGYILTNSHVVNDGKSEEVTVLLYDGKSLKADVLWNDPLLDLAVLKVNAQNLTAAALGNSDQIVVGETAIAIGNPLGLTFERTVTSGIISGLERSIPIGEFESIEGLIQTDASINPGNSGGPLLNAKGEVIGINTAKIQTGEGLGFAIPINIAKPIVDEFIEKGEFVKVQLGIQGINVQQYIRSYGNNLGTEQGVFVYRVTPDSPAYKANMEDGDVIVSMDGQKIDTMGQLVRKLYQYRPGDKVTVGIIRRGKKMELGVTLEAAPRG</sequence>
<feature type="domain" description="PDZ" evidence="4">
    <location>
        <begin position="318"/>
        <end position="404"/>
    </location>
</feature>
<dbReference type="Proteomes" id="UP000070456">
    <property type="component" value="Unassembled WGS sequence"/>
</dbReference>
<keyword evidence="3" id="KW-0812">Transmembrane</keyword>
<dbReference type="GO" id="GO:0004252">
    <property type="term" value="F:serine-type endopeptidase activity"/>
    <property type="evidence" value="ECO:0007669"/>
    <property type="project" value="InterPro"/>
</dbReference>
<dbReference type="SUPFAM" id="SSF50156">
    <property type="entry name" value="PDZ domain-like"/>
    <property type="match status" value="1"/>
</dbReference>
<dbReference type="Pfam" id="PF13365">
    <property type="entry name" value="Trypsin_2"/>
    <property type="match status" value="1"/>
</dbReference>
<keyword evidence="6" id="KW-1185">Reference proteome</keyword>
<dbReference type="PRINTS" id="PR00834">
    <property type="entry name" value="PROTEASES2C"/>
</dbReference>
<comment type="caution">
    <text evidence="5">The sequence shown here is derived from an EMBL/GenBank/DDBJ whole genome shotgun (WGS) entry which is preliminary data.</text>
</comment>
<keyword evidence="3" id="KW-0472">Membrane</keyword>
<dbReference type="SUPFAM" id="SSF50494">
    <property type="entry name" value="Trypsin-like serine proteases"/>
    <property type="match status" value="1"/>
</dbReference>
<dbReference type="GO" id="GO:0006508">
    <property type="term" value="P:proteolysis"/>
    <property type="evidence" value="ECO:0007669"/>
    <property type="project" value="UniProtKB-KW"/>
</dbReference>
<evidence type="ECO:0000256" key="2">
    <source>
        <dbReference type="ARBA" id="ARBA00022801"/>
    </source>
</evidence>
<evidence type="ECO:0000313" key="6">
    <source>
        <dbReference type="Proteomes" id="UP000070456"/>
    </source>
</evidence>
<reference evidence="5 6" key="1">
    <citation type="submission" date="2015-12" db="EMBL/GenBank/DDBJ databases">
        <title>Draft genome sequence of the thermoanaerobe Thermotalea metallivorans, an isolate from the runoff channel of the Great Artesian Basin, Australia.</title>
        <authorList>
            <person name="Patel B.K."/>
        </authorList>
    </citation>
    <scope>NUCLEOTIDE SEQUENCE [LARGE SCALE GENOMIC DNA]</scope>
    <source>
        <strain evidence="5 6">B2-1</strain>
    </source>
</reference>
<evidence type="ECO:0000256" key="1">
    <source>
        <dbReference type="ARBA" id="ARBA00022670"/>
    </source>
</evidence>
<gene>
    <name evidence="5" type="primary">htrA_3</name>
    <name evidence="5" type="ORF">AN619_28430</name>
</gene>
<keyword evidence="3" id="KW-1133">Transmembrane helix</keyword>
<dbReference type="Gene3D" id="2.30.42.10">
    <property type="match status" value="1"/>
</dbReference>
<proteinExistence type="predicted"/>
<evidence type="ECO:0000256" key="3">
    <source>
        <dbReference type="SAM" id="Phobius"/>
    </source>
</evidence>
<dbReference type="EMBL" id="LOEE01000072">
    <property type="protein sequence ID" value="KXG73921.1"/>
    <property type="molecule type" value="Genomic_DNA"/>
</dbReference>
<dbReference type="PATRIC" id="fig|520762.4.peg.3138"/>
<organism evidence="5 6">
    <name type="scientific">Thermotalea metallivorans</name>
    <dbReference type="NCBI Taxonomy" id="520762"/>
    <lineage>
        <taxon>Bacteria</taxon>
        <taxon>Bacillati</taxon>
        <taxon>Bacillota</taxon>
        <taxon>Clostridia</taxon>
        <taxon>Peptostreptococcales</taxon>
        <taxon>Thermotaleaceae</taxon>
        <taxon>Thermotalea</taxon>
    </lineage>
</organism>
<evidence type="ECO:0000313" key="5">
    <source>
        <dbReference type="EMBL" id="KXG73921.1"/>
    </source>
</evidence>
<dbReference type="PROSITE" id="PS50106">
    <property type="entry name" value="PDZ"/>
    <property type="match status" value="1"/>
</dbReference>
<dbReference type="InterPro" id="IPR036034">
    <property type="entry name" value="PDZ_sf"/>
</dbReference>
<keyword evidence="2" id="KW-0378">Hydrolase</keyword>